<evidence type="ECO:0000313" key="1">
    <source>
        <dbReference type="EMBL" id="KAJ8112040.1"/>
    </source>
</evidence>
<organism evidence="1 2">
    <name type="scientific">Boeremia exigua</name>
    <dbReference type="NCBI Taxonomy" id="749465"/>
    <lineage>
        <taxon>Eukaryota</taxon>
        <taxon>Fungi</taxon>
        <taxon>Dikarya</taxon>
        <taxon>Ascomycota</taxon>
        <taxon>Pezizomycotina</taxon>
        <taxon>Dothideomycetes</taxon>
        <taxon>Pleosporomycetidae</taxon>
        <taxon>Pleosporales</taxon>
        <taxon>Pleosporineae</taxon>
        <taxon>Didymellaceae</taxon>
        <taxon>Boeremia</taxon>
    </lineage>
</organism>
<comment type="caution">
    <text evidence="1">The sequence shown here is derived from an EMBL/GenBank/DDBJ whole genome shotgun (WGS) entry which is preliminary data.</text>
</comment>
<proteinExistence type="predicted"/>
<protein>
    <submittedName>
        <fullName evidence="1">Uncharacterized protein</fullName>
    </submittedName>
</protein>
<name>A0ACC2IA71_9PLEO</name>
<keyword evidence="2" id="KW-1185">Reference proteome</keyword>
<dbReference type="EMBL" id="JAPHNI010000355">
    <property type="protein sequence ID" value="KAJ8112040.1"/>
    <property type="molecule type" value="Genomic_DNA"/>
</dbReference>
<gene>
    <name evidence="1" type="ORF">OPT61_g5500</name>
</gene>
<dbReference type="Proteomes" id="UP001153331">
    <property type="component" value="Unassembled WGS sequence"/>
</dbReference>
<accession>A0ACC2IA71</accession>
<sequence>MSRAPAGGFKSRNGRYSSPAPASCGRNSEHPKSAEIDNTANVARLTYDIWLWKTQAQSAAFCTADLSACPSLVFPNEVSPSSSVSWSASAKGRMRTVVATQRPLRMDRSAQTSLSREIRAHYTEDTITVYQAYSTEIGTAAVNEQRLDASPKFSTTRMTWIKPSWAWMLYRSGYSFKDSRQECILALSVKAECFMTLLETAVVATSHTVKKTEVNNQKDLPRVRVQWDPERTIRLEKLPYRSIQIGIPGALVKDFMIGIVHIKNVTEQARELKKTLDESQEVDLKDLMDKGLVPDERILPVSGDLQYLLGMAGQEPT</sequence>
<reference evidence="1" key="1">
    <citation type="submission" date="2022-11" db="EMBL/GenBank/DDBJ databases">
        <title>Genome Sequence of Boeremia exigua.</title>
        <authorList>
            <person name="Buettner E."/>
        </authorList>
    </citation>
    <scope>NUCLEOTIDE SEQUENCE</scope>
    <source>
        <strain evidence="1">CU02</strain>
    </source>
</reference>
<evidence type="ECO:0000313" key="2">
    <source>
        <dbReference type="Proteomes" id="UP001153331"/>
    </source>
</evidence>